<dbReference type="InterPro" id="IPR011990">
    <property type="entry name" value="TPR-like_helical_dom_sf"/>
</dbReference>
<accession>A0A428SAA6</accession>
<comment type="caution">
    <text evidence="2">The sequence shown here is derived from an EMBL/GenBank/DDBJ whole genome shotgun (WGS) entry which is preliminary data.</text>
</comment>
<dbReference type="InterPro" id="IPR025676">
    <property type="entry name" value="Clr5_dom"/>
</dbReference>
<feature type="domain" description="Clr5" evidence="1">
    <location>
        <begin position="13"/>
        <end position="63"/>
    </location>
</feature>
<dbReference type="Proteomes" id="UP000287972">
    <property type="component" value="Unassembled WGS sequence"/>
</dbReference>
<dbReference type="PANTHER" id="PTHR38788">
    <property type="entry name" value="CLR5 DOMAIN-CONTAINING PROTEIN"/>
    <property type="match status" value="1"/>
</dbReference>
<keyword evidence="3" id="KW-1185">Reference proteome</keyword>
<gene>
    <name evidence="2" type="ORF">CEP51_002637</name>
</gene>
<dbReference type="SUPFAM" id="SSF48452">
    <property type="entry name" value="TPR-like"/>
    <property type="match status" value="1"/>
</dbReference>
<dbReference type="AlphaFoldDB" id="A0A428SAA6"/>
<organism evidence="2 3">
    <name type="scientific">Fusarium floridanum</name>
    <dbReference type="NCBI Taxonomy" id="1325733"/>
    <lineage>
        <taxon>Eukaryota</taxon>
        <taxon>Fungi</taxon>
        <taxon>Dikarya</taxon>
        <taxon>Ascomycota</taxon>
        <taxon>Pezizomycotina</taxon>
        <taxon>Sordariomycetes</taxon>
        <taxon>Hypocreomycetidae</taxon>
        <taxon>Hypocreales</taxon>
        <taxon>Nectriaceae</taxon>
        <taxon>Fusarium</taxon>
        <taxon>Fusarium solani species complex</taxon>
    </lineage>
</organism>
<proteinExistence type="predicted"/>
<reference evidence="2 3" key="1">
    <citation type="submission" date="2017-06" db="EMBL/GenBank/DDBJ databases">
        <title>Comparative genomic analysis of Ambrosia Fusariam Clade fungi.</title>
        <authorList>
            <person name="Stajich J.E."/>
            <person name="Carrillo J."/>
            <person name="Kijimoto T."/>
            <person name="Eskalen A."/>
            <person name="O'Donnell K."/>
            <person name="Kasson M."/>
        </authorList>
    </citation>
    <scope>NUCLEOTIDE SEQUENCE [LARGE SCALE GENOMIC DNA]</scope>
    <source>
        <strain evidence="2 3">NRRL62606</strain>
    </source>
</reference>
<name>A0A428SAA6_9HYPO</name>
<dbReference type="PANTHER" id="PTHR38788:SF3">
    <property type="entry name" value="CLR5 DOMAIN-CONTAINING PROTEIN"/>
    <property type="match status" value="1"/>
</dbReference>
<protein>
    <recommendedName>
        <fullName evidence="1">Clr5 domain-containing protein</fullName>
    </recommendedName>
</protein>
<dbReference type="Gene3D" id="1.25.40.10">
    <property type="entry name" value="Tetratricopeptide repeat domain"/>
    <property type="match status" value="1"/>
</dbReference>
<dbReference type="Pfam" id="PF14420">
    <property type="entry name" value="Clr5"/>
    <property type="match status" value="1"/>
</dbReference>
<sequence length="470" mass="52827">MPEVATYPTSWRDWECHRATITRLYLTEDTPLDNVVKTMESQFGFKATRRMYSTKLKQWGIMKNYKAKEKDMLIKQVSEALENGQDLSRMLFRGQNVKHHRVLRHWQAKAREASSATASSSSRLGDPVTNHQSDTLMGHIVRLSPGRFGGTSSAELVLFSTNTYIQSFVAGCRVDHQTTAETSPVQVGCSQGSDPILHARANQFWHDFETAVYLLRIGSTALGWSTLHTCWGTAANNLLPQPATLLRKVMTTLHPQGGLTRYPKVSHSTLEFIADLLEMKLGLSHPLVHICRNVSRDNEGPRTAESTLKLMSHLLEENLGPCHHETFLTATALIARHLQNGDVVAAEITAQRLVRNSELSPNRATQLPKALRQLAHVLTTIGRYNEAITIQERILSCLGTVVPRDLRIYTMEDIAELHRLQGDFFMESKSLREALAAAREFFGPNQTPTLHIWDKFAASMSEQGMNFEDV</sequence>
<dbReference type="EMBL" id="NKCL01000039">
    <property type="protein sequence ID" value="RSL86706.1"/>
    <property type="molecule type" value="Genomic_DNA"/>
</dbReference>
<evidence type="ECO:0000313" key="3">
    <source>
        <dbReference type="Proteomes" id="UP000287972"/>
    </source>
</evidence>
<evidence type="ECO:0000313" key="2">
    <source>
        <dbReference type="EMBL" id="RSL86706.1"/>
    </source>
</evidence>
<evidence type="ECO:0000259" key="1">
    <source>
        <dbReference type="Pfam" id="PF14420"/>
    </source>
</evidence>